<dbReference type="InterPro" id="IPR038174">
    <property type="entry name" value="Strep_pil_link_sf"/>
</dbReference>
<protein>
    <submittedName>
        <fullName evidence="8">LPXTG cell wall anchor domain-containing protein</fullName>
    </submittedName>
</protein>
<evidence type="ECO:0000256" key="6">
    <source>
        <dbReference type="SAM" id="Phobius"/>
    </source>
</evidence>
<keyword evidence="1" id="KW-0134">Cell wall</keyword>
<evidence type="ECO:0000256" key="4">
    <source>
        <dbReference type="ARBA" id="ARBA00023088"/>
    </source>
</evidence>
<feature type="compositionally biased region" description="Acidic residues" evidence="5">
    <location>
        <begin position="824"/>
        <end position="843"/>
    </location>
</feature>
<keyword evidence="3" id="KW-0732">Signal</keyword>
<keyword evidence="6" id="KW-0812">Transmembrane</keyword>
<keyword evidence="2" id="KW-0964">Secreted</keyword>
<dbReference type="Pfam" id="PF17802">
    <property type="entry name" value="SpaA"/>
    <property type="match status" value="1"/>
</dbReference>
<sequence length="961" mass="102551">MRHEWHTTRPNGRGICGPGASRRRRTSGTRDTTRPIWPARSARPTPTKRRALESLMCRAGTCLTVAVMLLTVLSPASVAAAAPVAVTGFASVRGGSVAVAADRDAADTTIVAEGPSSTTLPDGVTWADVRGYIDEQFPDSAVFADAVYDAIRDSGQDYTDEQLEHAPQGVPDSAADVISYFGIDDPDHTTITVSRPLEDGAVLTGVTLLTNVGVLKIADTGSHKSLAFIEDAYEPAGEGELPYNTPEGPAIELSPINLTVLPKRPYEYNLTRSRSGQHFFETTALNNLSVSMLRNPKGKDASVVIDTTLTGRGAPVDLTPISAAGSTESTESPGKTVHPTDITPTFKYRTDPETTQHPTDRVSTKDNTVTMSIPACGDDGEYTERLAFNRLYRHFGGTVEQIQSLDYHYRTSVTYLSAVHISGEAVILGDVTARKIDATNQQPLRYARFRLYEDKAATKPARQADLTVAGQIQRDENGGIRMKETDVADSGEDGVVRFEYLQPGDYYLKEIAPPAGYDLPDPNPVKVTVVGTDGDNAITGPSITGGQGSEAEVLVDGVTGRADNFRNASSWYTATNNITRTSKLDTIRVDDGVYVRNGGKAIAVNDFTASGEGLKPLAEAAPIGDDGKPDLSGASAEGSGYTVTFGDKGDESATTQRFETTAGAQDAINAMIKGRQLGCSTATISVDAGSRVYHRAATDADIVTIGDRPLPVYLRIPASKTLEGGDEAFEDDRFRFTIDGADSRGEIHETVGVKSTGTKLGKHYGVVDFSPLTFDKSGSYEFTITEEVDEFDLGVSYNPEGVSYKVYVDVGPNWLGKFKMNGEPADESDGDEDDKEDKDEGETSDTLKWYQGLAATVHYAKVTSGAGGKPVVGEKTLLGTYDSEQTNVAIKAEDGSITGFTPNPKRPFTGPLIFVFTNVAKTTTLPKTGAGGIVAIAAAGVTLLLVGALIVTHASRRRARR</sequence>
<feature type="region of interest" description="Disordered" evidence="5">
    <location>
        <begin position="1"/>
        <end position="45"/>
    </location>
</feature>
<dbReference type="PROSITE" id="PS50847">
    <property type="entry name" value="GRAM_POS_ANCHORING"/>
    <property type="match status" value="1"/>
</dbReference>
<dbReference type="NCBIfam" id="TIGR01167">
    <property type="entry name" value="LPXTG_anchor"/>
    <property type="match status" value="1"/>
</dbReference>
<dbReference type="Gene3D" id="2.60.40.10">
    <property type="entry name" value="Immunoglobulins"/>
    <property type="match status" value="1"/>
</dbReference>
<gene>
    <name evidence="8" type="ORF">EMB92_09735</name>
</gene>
<keyword evidence="6" id="KW-1133">Transmembrane helix</keyword>
<feature type="transmembrane region" description="Helical" evidence="6">
    <location>
        <begin position="930"/>
        <end position="951"/>
    </location>
</feature>
<evidence type="ECO:0000256" key="3">
    <source>
        <dbReference type="ARBA" id="ARBA00022729"/>
    </source>
</evidence>
<evidence type="ECO:0000313" key="9">
    <source>
        <dbReference type="Proteomes" id="UP000326060"/>
    </source>
</evidence>
<dbReference type="AlphaFoldDB" id="A0A5M9ZAD5"/>
<comment type="caution">
    <text evidence="8">The sequence shown here is derived from an EMBL/GenBank/DDBJ whole genome shotgun (WGS) entry which is preliminary data.</text>
</comment>
<dbReference type="InterPro" id="IPR019931">
    <property type="entry name" value="LPXTG_anchor"/>
</dbReference>
<feature type="region of interest" description="Disordered" evidence="5">
    <location>
        <begin position="324"/>
        <end position="366"/>
    </location>
</feature>
<evidence type="ECO:0000313" key="8">
    <source>
        <dbReference type="EMBL" id="KAA8815450.1"/>
    </source>
</evidence>
<name>A0A5M9ZAD5_9BIFI</name>
<keyword evidence="6" id="KW-0472">Membrane</keyword>
<organism evidence="8 9">
    <name type="scientific">Bifidobacterium callitrichos</name>
    <dbReference type="NCBI Taxonomy" id="762209"/>
    <lineage>
        <taxon>Bacteria</taxon>
        <taxon>Bacillati</taxon>
        <taxon>Actinomycetota</taxon>
        <taxon>Actinomycetes</taxon>
        <taxon>Bifidobacteriales</taxon>
        <taxon>Bifidobacteriaceae</taxon>
        <taxon>Bifidobacterium</taxon>
    </lineage>
</organism>
<dbReference type="Proteomes" id="UP000326060">
    <property type="component" value="Unassembled WGS sequence"/>
</dbReference>
<feature type="compositionally biased region" description="Basic and acidic residues" evidence="5">
    <location>
        <begin position="348"/>
        <end position="364"/>
    </location>
</feature>
<accession>A0A5M9ZAD5</accession>
<evidence type="ECO:0000256" key="1">
    <source>
        <dbReference type="ARBA" id="ARBA00022512"/>
    </source>
</evidence>
<dbReference type="InterPro" id="IPR013783">
    <property type="entry name" value="Ig-like_fold"/>
</dbReference>
<dbReference type="EMBL" id="RZJP01000004">
    <property type="protein sequence ID" value="KAA8815450.1"/>
    <property type="molecule type" value="Genomic_DNA"/>
</dbReference>
<feature type="compositionally biased region" description="Polar residues" evidence="5">
    <location>
        <begin position="324"/>
        <end position="333"/>
    </location>
</feature>
<dbReference type="InterPro" id="IPR041033">
    <property type="entry name" value="SpaA_PFL_dom_1"/>
</dbReference>
<keyword evidence="4" id="KW-0572">Peptidoglycan-anchor</keyword>
<evidence type="ECO:0000259" key="7">
    <source>
        <dbReference type="PROSITE" id="PS50847"/>
    </source>
</evidence>
<reference evidence="8 9" key="1">
    <citation type="journal article" date="2019" name="Syst. Appl. Microbiol.">
        <title>Characterization of Bifidobacterium species in feaces of the Egyptian fruit bat: Description of B. vespertilionis sp. nov. and B. rousetti sp. nov.</title>
        <authorList>
            <person name="Modesto M."/>
            <person name="Satti M."/>
            <person name="Watanabe K."/>
            <person name="Puglisi E."/>
            <person name="Morelli L."/>
            <person name="Huang C.-H."/>
            <person name="Liou J.-S."/>
            <person name="Miyashita M."/>
            <person name="Tamura T."/>
            <person name="Saito S."/>
            <person name="Mori K."/>
            <person name="Huang L."/>
            <person name="Sciavilla P."/>
            <person name="Sandri C."/>
            <person name="Spiezio C."/>
            <person name="Vitali F."/>
            <person name="Cavalieri D."/>
            <person name="Perpetuini G."/>
            <person name="Tofalo R."/>
            <person name="Bonetti A."/>
            <person name="Arita M."/>
            <person name="Mattarelli P."/>
        </authorList>
    </citation>
    <scope>NUCLEOTIDE SEQUENCE [LARGE SCALE GENOMIC DNA]</scope>
    <source>
        <strain evidence="8 9">RST27</strain>
    </source>
</reference>
<feature type="domain" description="Gram-positive cocci surface proteins LPxTG" evidence="7">
    <location>
        <begin position="925"/>
        <end position="961"/>
    </location>
</feature>
<proteinExistence type="predicted"/>
<feature type="region of interest" description="Disordered" evidence="5">
    <location>
        <begin position="819"/>
        <end position="845"/>
    </location>
</feature>
<evidence type="ECO:0000256" key="5">
    <source>
        <dbReference type="SAM" id="MobiDB-lite"/>
    </source>
</evidence>
<dbReference type="GO" id="GO:0005975">
    <property type="term" value="P:carbohydrate metabolic process"/>
    <property type="evidence" value="ECO:0007669"/>
    <property type="project" value="UniProtKB-ARBA"/>
</dbReference>
<evidence type="ECO:0000256" key="2">
    <source>
        <dbReference type="ARBA" id="ARBA00022525"/>
    </source>
</evidence>
<dbReference type="Gene3D" id="2.60.40.3050">
    <property type="match status" value="1"/>
</dbReference>